<reference evidence="2 3" key="1">
    <citation type="submission" date="2020-08" db="EMBL/GenBank/DDBJ databases">
        <title>Acidobacteriota in marine sediments use diverse sulfur dissimilation pathways.</title>
        <authorList>
            <person name="Wasmund K."/>
        </authorList>
    </citation>
    <scope>NUCLEOTIDE SEQUENCE [LARGE SCALE GENOMIC DNA]</scope>
    <source>
        <strain evidence="2">MAG AM4</strain>
    </source>
</reference>
<feature type="signal peptide" evidence="1">
    <location>
        <begin position="1"/>
        <end position="21"/>
    </location>
</feature>
<dbReference type="Gene3D" id="1.25.40.10">
    <property type="entry name" value="Tetratricopeptide repeat domain"/>
    <property type="match status" value="1"/>
</dbReference>
<dbReference type="SUPFAM" id="SSF48452">
    <property type="entry name" value="TPR-like"/>
    <property type="match status" value="1"/>
</dbReference>
<name>A0A8J7CEM0_9BACT</name>
<proteinExistence type="predicted"/>
<dbReference type="EMBL" id="JACXWD010000031">
    <property type="protein sequence ID" value="MBD3868429.1"/>
    <property type="molecule type" value="Genomic_DNA"/>
</dbReference>
<accession>A0A8J7CEM0</accession>
<sequence length="280" mass="30749">MKRIVAIAALVLGVAAASVGAVSLHQVGNTGDDNDLLYLPNGRYLKIASLGHSALVADLVYLWSIQHYSDYEREDRFRYVEHVFGNVIAELDPGFTDAYSLGAMILSVEARDLPGALRLLDLGMERNPGDWILPYIAGWECFHAGEFGKASEYFAKASGIPGAPDLIARNRAGAVARSGDLGKAYRLWRELYEDPEIDDTTRAIAERQVREFHVRIDLKMIRGAVNAYHSRNGRWPAGIDVLVDEGLLPGLPRDPDGLPYVFNPATGNVDSSANRILGDR</sequence>
<comment type="caution">
    <text evidence="2">The sequence shown here is derived from an EMBL/GenBank/DDBJ whole genome shotgun (WGS) entry which is preliminary data.</text>
</comment>
<evidence type="ECO:0000313" key="2">
    <source>
        <dbReference type="EMBL" id="MBD3868429.1"/>
    </source>
</evidence>
<dbReference type="InterPro" id="IPR045584">
    <property type="entry name" value="Pilin-like"/>
</dbReference>
<organism evidence="2 3">
    <name type="scientific">Candidatus Polarisedimenticola svalbardensis</name>
    <dbReference type="NCBI Taxonomy" id="2886004"/>
    <lineage>
        <taxon>Bacteria</taxon>
        <taxon>Pseudomonadati</taxon>
        <taxon>Acidobacteriota</taxon>
        <taxon>Candidatus Polarisedimenticolia</taxon>
        <taxon>Candidatus Polarisedimenticolales</taxon>
        <taxon>Candidatus Polarisedimenticolaceae</taxon>
        <taxon>Candidatus Polarisedimenticola</taxon>
    </lineage>
</organism>
<dbReference type="InterPro" id="IPR011990">
    <property type="entry name" value="TPR-like_helical_dom_sf"/>
</dbReference>
<gene>
    <name evidence="2" type="ORF">IFK94_09930</name>
</gene>
<evidence type="ECO:0000256" key="1">
    <source>
        <dbReference type="SAM" id="SignalP"/>
    </source>
</evidence>
<protein>
    <recommendedName>
        <fullName evidence="4">Tetratricopeptide repeat protein</fullName>
    </recommendedName>
</protein>
<dbReference type="AlphaFoldDB" id="A0A8J7CEM0"/>
<keyword evidence="1" id="KW-0732">Signal</keyword>
<evidence type="ECO:0008006" key="4">
    <source>
        <dbReference type="Google" id="ProtNLM"/>
    </source>
</evidence>
<feature type="chain" id="PRO_5035322698" description="Tetratricopeptide repeat protein" evidence="1">
    <location>
        <begin position="22"/>
        <end position="280"/>
    </location>
</feature>
<evidence type="ECO:0000313" key="3">
    <source>
        <dbReference type="Proteomes" id="UP000648239"/>
    </source>
</evidence>
<dbReference type="Proteomes" id="UP000648239">
    <property type="component" value="Unassembled WGS sequence"/>
</dbReference>
<dbReference type="SUPFAM" id="SSF54523">
    <property type="entry name" value="Pili subunits"/>
    <property type="match status" value="1"/>
</dbReference>